<evidence type="ECO:0000313" key="4">
    <source>
        <dbReference type="Proteomes" id="UP000006804"/>
    </source>
</evidence>
<dbReference type="InterPro" id="IPR019752">
    <property type="entry name" value="Pyrv/ketoisovalerate_OxRed_cat"/>
</dbReference>
<dbReference type="OrthoDB" id="9789125at2"/>
<dbReference type="Pfam" id="PF01558">
    <property type="entry name" value="POR"/>
    <property type="match status" value="1"/>
</dbReference>
<evidence type="ECO:0000259" key="2">
    <source>
        <dbReference type="Pfam" id="PF01558"/>
    </source>
</evidence>
<dbReference type="HOGENOM" id="CLU_087284_0_0_0"/>
<dbReference type="PATRIC" id="fig|688269.3.peg.949"/>
<dbReference type="EMBL" id="CP002351">
    <property type="protein sequence ID" value="AEH51010.1"/>
    <property type="molecule type" value="Genomic_DNA"/>
</dbReference>
<sequence length="200" mass="22582" precursor="true">MRLEEPVAVRIAGVGGQGNILVGKILAQAAMYDGKYVIQTQLYGAEARGGLTHCDLLIHDEWIDYPLAEQFEIMYIMHPKALKEYQKALKPNGIVLLDVTHLEEVPKQILSITRKIIQLPLEKMAIEKFNTATPANMIGLGALVRATKLVSYESLMKAIQEMVPEKYLKMNLEAVEYGYKSVNKEYKLKSEIKIRTIGFE</sequence>
<name>F7YYI2_9THEM</name>
<dbReference type="InterPro" id="IPR052554">
    <property type="entry name" value="2-oxoglutarate_synth_KorC"/>
</dbReference>
<dbReference type="InterPro" id="IPR011894">
    <property type="entry name" value="PorC_KorC"/>
</dbReference>
<dbReference type="Proteomes" id="UP000006804">
    <property type="component" value="Chromosome"/>
</dbReference>
<dbReference type="NCBIfam" id="TIGR02175">
    <property type="entry name" value="PorC_KorC"/>
    <property type="match status" value="1"/>
</dbReference>
<dbReference type="KEGG" id="tta:Theth_0926"/>
<keyword evidence="3" id="KW-0670">Pyruvate</keyword>
<accession>F7YYI2</accession>
<feature type="domain" description="Pyruvate/ketoisovalerate oxidoreductase catalytic" evidence="2">
    <location>
        <begin position="15"/>
        <end position="179"/>
    </location>
</feature>
<dbReference type="STRING" id="688269.Theth_0926"/>
<dbReference type="AlphaFoldDB" id="F7YYI2"/>
<keyword evidence="1" id="KW-0560">Oxidoreductase</keyword>
<evidence type="ECO:0000256" key="1">
    <source>
        <dbReference type="ARBA" id="ARBA00023002"/>
    </source>
</evidence>
<dbReference type="RefSeq" id="WP_013932230.1">
    <property type="nucleotide sequence ID" value="NC_015707.1"/>
</dbReference>
<dbReference type="PANTHER" id="PTHR42730:SF1">
    <property type="entry name" value="2-OXOGLUTARATE SYNTHASE SUBUNIT KORC"/>
    <property type="match status" value="1"/>
</dbReference>
<dbReference type="eggNOG" id="COG1014">
    <property type="taxonomic scope" value="Bacteria"/>
</dbReference>
<reference evidence="3 4" key="1">
    <citation type="submission" date="2010-11" db="EMBL/GenBank/DDBJ databases">
        <title>The complete genome of Thermotoga thermarum DSM 5069.</title>
        <authorList>
            <consortium name="US DOE Joint Genome Institute (JGI-PGF)"/>
            <person name="Lucas S."/>
            <person name="Copeland A."/>
            <person name="Lapidus A."/>
            <person name="Bruce D."/>
            <person name="Goodwin L."/>
            <person name="Pitluck S."/>
            <person name="Kyrpides N."/>
            <person name="Mavromatis K."/>
            <person name="Ivanova N."/>
            <person name="Zeytun A."/>
            <person name="Brettin T."/>
            <person name="Detter J.C."/>
            <person name="Tapia R."/>
            <person name="Han C."/>
            <person name="Land M."/>
            <person name="Hauser L."/>
            <person name="Markowitz V."/>
            <person name="Cheng J.-F."/>
            <person name="Hugenholtz P."/>
            <person name="Woyke T."/>
            <person name="Wu D."/>
            <person name="Spring S."/>
            <person name="Schroeder M."/>
            <person name="Brambilla E."/>
            <person name="Klenk H.-P."/>
            <person name="Eisen J.A."/>
        </authorList>
    </citation>
    <scope>NUCLEOTIDE SEQUENCE [LARGE SCALE GENOMIC DNA]</scope>
    <source>
        <strain evidence="3 4">DSM 5069</strain>
    </source>
</reference>
<organism evidence="3 4">
    <name type="scientific">Pseudothermotoga thermarum DSM 5069</name>
    <dbReference type="NCBI Taxonomy" id="688269"/>
    <lineage>
        <taxon>Bacteria</taxon>
        <taxon>Thermotogati</taxon>
        <taxon>Thermotogota</taxon>
        <taxon>Thermotogae</taxon>
        <taxon>Thermotogales</taxon>
        <taxon>Thermotogaceae</taxon>
        <taxon>Pseudothermotoga</taxon>
    </lineage>
</organism>
<gene>
    <name evidence="3" type="ORF">Theth_0926</name>
</gene>
<evidence type="ECO:0000313" key="3">
    <source>
        <dbReference type="EMBL" id="AEH51010.1"/>
    </source>
</evidence>
<dbReference type="SUPFAM" id="SSF53323">
    <property type="entry name" value="Pyruvate-ferredoxin oxidoreductase, PFOR, domain III"/>
    <property type="match status" value="1"/>
</dbReference>
<dbReference type="GO" id="GO:0016625">
    <property type="term" value="F:oxidoreductase activity, acting on the aldehyde or oxo group of donors, iron-sulfur protein as acceptor"/>
    <property type="evidence" value="ECO:0007669"/>
    <property type="project" value="InterPro"/>
</dbReference>
<protein>
    <submittedName>
        <fullName evidence="3">Pyruvate/ketoisovalerate oxidoreductase, gamma subunit</fullName>
    </submittedName>
</protein>
<keyword evidence="4" id="KW-1185">Reference proteome</keyword>
<dbReference type="Gene3D" id="3.40.920.10">
    <property type="entry name" value="Pyruvate-ferredoxin oxidoreductase, PFOR, domain III"/>
    <property type="match status" value="1"/>
</dbReference>
<dbReference type="InterPro" id="IPR002869">
    <property type="entry name" value="Pyrv_flavodox_OxRed_cen"/>
</dbReference>
<proteinExistence type="predicted"/>
<dbReference type="PANTHER" id="PTHR42730">
    <property type="entry name" value="2-OXOGLUTARATE SYNTHASE SUBUNIT KORC"/>
    <property type="match status" value="1"/>
</dbReference>